<dbReference type="OrthoDB" id="26387at2759"/>
<evidence type="ECO:0000313" key="1">
    <source>
        <dbReference type="EMBL" id="KII64787.1"/>
    </source>
</evidence>
<keyword evidence="2" id="KW-1185">Reference proteome</keyword>
<evidence type="ECO:0000313" key="2">
    <source>
        <dbReference type="Proteomes" id="UP000031668"/>
    </source>
</evidence>
<proteinExistence type="predicted"/>
<dbReference type="Proteomes" id="UP000031668">
    <property type="component" value="Unassembled WGS sequence"/>
</dbReference>
<gene>
    <name evidence="1" type="ORF">RF11_03392</name>
</gene>
<organism evidence="1 2">
    <name type="scientific">Thelohanellus kitauei</name>
    <name type="common">Myxosporean</name>
    <dbReference type="NCBI Taxonomy" id="669202"/>
    <lineage>
        <taxon>Eukaryota</taxon>
        <taxon>Metazoa</taxon>
        <taxon>Cnidaria</taxon>
        <taxon>Myxozoa</taxon>
        <taxon>Myxosporea</taxon>
        <taxon>Bivalvulida</taxon>
        <taxon>Platysporina</taxon>
        <taxon>Myxobolidae</taxon>
        <taxon>Thelohanellus</taxon>
    </lineage>
</organism>
<dbReference type="AlphaFoldDB" id="A0A0C2MSW2"/>
<comment type="caution">
    <text evidence="1">The sequence shown here is derived from an EMBL/GenBank/DDBJ whole genome shotgun (WGS) entry which is preliminary data.</text>
</comment>
<name>A0A0C2MSW2_THEKT</name>
<dbReference type="EMBL" id="JWZT01004097">
    <property type="protein sequence ID" value="KII64787.1"/>
    <property type="molecule type" value="Genomic_DNA"/>
</dbReference>
<reference evidence="1 2" key="1">
    <citation type="journal article" date="2014" name="Genome Biol. Evol.">
        <title>The genome of the myxosporean Thelohanellus kitauei shows adaptations to nutrient acquisition within its fish host.</title>
        <authorList>
            <person name="Yang Y."/>
            <person name="Xiong J."/>
            <person name="Zhou Z."/>
            <person name="Huo F."/>
            <person name="Miao W."/>
            <person name="Ran C."/>
            <person name="Liu Y."/>
            <person name="Zhang J."/>
            <person name="Feng J."/>
            <person name="Wang M."/>
            <person name="Wang M."/>
            <person name="Wang L."/>
            <person name="Yao B."/>
        </authorList>
    </citation>
    <scope>NUCLEOTIDE SEQUENCE [LARGE SCALE GENOMIC DNA]</scope>
    <source>
        <strain evidence="1">Wuqing</strain>
    </source>
</reference>
<accession>A0A0C2MSW2</accession>
<sequence length="440" mass="51054">MEEIKGRIDKIIINGLLITSNDYKADAVDIYYLSRFYKLVTEPLEEFVFEGFGNGILNESDFCALSKCTRILCPADHLCACIDHQKTNTCNSCNSGFPCSERANHTHKHWVSTYIERTCDCGIIYSWMCDDGCSKHACTKMTRKVLTENFVTKLNSIIEYLCEILAEIISNEYSTLDNHIEEMLDTYLRVNGSITTPYIQHDQGSNYKDAAIDTNSRKSCLVLLDYGIFNIDDFTECFMSALDTSRDSTIAGTDIYKHGITFARYLSDVDECEKAKQLIDESWRTLSNDRSVSCRVAKVYHLYFMKIAPHIIGLIKNLCIGNTEIRKVVLENIFHKSPLLRVFFQNEHVLWTEIRESILFLINITSIHPESVRIYVTSMFLNTVNDLYNHLMIHHSYDVCNSRFDCIVHRTSRCGHLLNRKWFFESNYCFFYTYTKKARY</sequence>
<protein>
    <submittedName>
        <fullName evidence="1">Uncharacterized protein</fullName>
    </submittedName>
</protein>